<dbReference type="GO" id="GO:0004519">
    <property type="term" value="F:endonuclease activity"/>
    <property type="evidence" value="ECO:0007669"/>
    <property type="project" value="InterPro"/>
</dbReference>
<dbReference type="GO" id="GO:0000470">
    <property type="term" value="P:maturation of LSU-rRNA"/>
    <property type="evidence" value="ECO:0007669"/>
    <property type="project" value="TreeGrafter"/>
</dbReference>
<dbReference type="OrthoDB" id="10263222at2759"/>
<accession>A0A6A6ZYH3</accession>
<sequence length="433" mass="49010">MDPPRTLFVVTLWRDSKELLQLRHDLYGSDAVKKERAVNKVFAWRLRKPDGLPLLLDSTADIVDVRLQDGKGVLKHNALRLLYATALSRFITGLADTQIDLTRDKPSWFSPGKSLQLPLPLLEIRHRIVHRHLPSLAELKRASQDSLDWLWEWYWSQLDYAFGTAKHDNDNGEVEGSEVIREKLQSVLKTYLKERKSEIKARSKDSKAAETAISTYNLRYAPTSTSTPPARIQNSLLRLLIDDSMLLPTDKKLGFSMSGAFLIWDPILLALCQSIVPVSTLLMSMMGAMNAPSASRAMVNMEMDPVKEGLCEWILHILCSDEWGAHQARKLTEDTLIACFSAPTYWNLKVAEGVLEDGDVANRTEWRAVLDAARSEEVEETGADGMEVDVELIEEEALPVERVQEKIQGPRKVVGLWRSRPIGWVPEGWEDDE</sequence>
<gene>
    <name evidence="1" type="ORF">CC86DRAFT_36332</name>
</gene>
<protein>
    <submittedName>
        <fullName evidence="1">Las1-domain-containing protein</fullName>
    </submittedName>
</protein>
<dbReference type="PANTHER" id="PTHR15002:SF0">
    <property type="entry name" value="RIBOSOMAL BIOGENESIS PROTEIN LAS1L"/>
    <property type="match status" value="1"/>
</dbReference>
<dbReference type="PANTHER" id="PTHR15002">
    <property type="entry name" value="RIBOSOMAL BIOGENESIS PROTEIN LAS1L"/>
    <property type="match status" value="1"/>
</dbReference>
<dbReference type="GO" id="GO:0090730">
    <property type="term" value="C:Las1 complex"/>
    <property type="evidence" value="ECO:0007669"/>
    <property type="project" value="InterPro"/>
</dbReference>
<proteinExistence type="predicted"/>
<dbReference type="GO" id="GO:0000460">
    <property type="term" value="P:maturation of 5.8S rRNA"/>
    <property type="evidence" value="ECO:0007669"/>
    <property type="project" value="TreeGrafter"/>
</dbReference>
<dbReference type="AlphaFoldDB" id="A0A6A6ZYH3"/>
<organism evidence="1 2">
    <name type="scientific">Ophiobolus disseminans</name>
    <dbReference type="NCBI Taxonomy" id="1469910"/>
    <lineage>
        <taxon>Eukaryota</taxon>
        <taxon>Fungi</taxon>
        <taxon>Dikarya</taxon>
        <taxon>Ascomycota</taxon>
        <taxon>Pezizomycotina</taxon>
        <taxon>Dothideomycetes</taxon>
        <taxon>Pleosporomycetidae</taxon>
        <taxon>Pleosporales</taxon>
        <taxon>Pleosporineae</taxon>
        <taxon>Phaeosphaeriaceae</taxon>
        <taxon>Ophiobolus</taxon>
    </lineage>
</organism>
<name>A0A6A6ZYH3_9PLEO</name>
<dbReference type="Pfam" id="PF04031">
    <property type="entry name" value="Las1"/>
    <property type="match status" value="1"/>
</dbReference>
<reference evidence="1" key="1">
    <citation type="journal article" date="2020" name="Stud. Mycol.">
        <title>101 Dothideomycetes genomes: a test case for predicting lifestyles and emergence of pathogens.</title>
        <authorList>
            <person name="Haridas S."/>
            <person name="Albert R."/>
            <person name="Binder M."/>
            <person name="Bloem J."/>
            <person name="Labutti K."/>
            <person name="Salamov A."/>
            <person name="Andreopoulos B."/>
            <person name="Baker S."/>
            <person name="Barry K."/>
            <person name="Bills G."/>
            <person name="Bluhm B."/>
            <person name="Cannon C."/>
            <person name="Castanera R."/>
            <person name="Culley D."/>
            <person name="Daum C."/>
            <person name="Ezra D."/>
            <person name="Gonzalez J."/>
            <person name="Henrissat B."/>
            <person name="Kuo A."/>
            <person name="Liang C."/>
            <person name="Lipzen A."/>
            <person name="Lutzoni F."/>
            <person name="Magnuson J."/>
            <person name="Mondo S."/>
            <person name="Nolan M."/>
            <person name="Ohm R."/>
            <person name="Pangilinan J."/>
            <person name="Park H.-J."/>
            <person name="Ramirez L."/>
            <person name="Alfaro M."/>
            <person name="Sun H."/>
            <person name="Tritt A."/>
            <person name="Yoshinaga Y."/>
            <person name="Zwiers L.-H."/>
            <person name="Turgeon B."/>
            <person name="Goodwin S."/>
            <person name="Spatafora J."/>
            <person name="Crous P."/>
            <person name="Grigoriev I."/>
        </authorList>
    </citation>
    <scope>NUCLEOTIDE SEQUENCE</scope>
    <source>
        <strain evidence="1">CBS 113818</strain>
    </source>
</reference>
<dbReference type="InterPro" id="IPR007174">
    <property type="entry name" value="Las1"/>
</dbReference>
<evidence type="ECO:0000313" key="1">
    <source>
        <dbReference type="EMBL" id="KAF2825896.1"/>
    </source>
</evidence>
<dbReference type="GO" id="GO:0030687">
    <property type="term" value="C:preribosome, large subunit precursor"/>
    <property type="evidence" value="ECO:0007669"/>
    <property type="project" value="TreeGrafter"/>
</dbReference>
<keyword evidence="2" id="KW-1185">Reference proteome</keyword>
<dbReference type="EMBL" id="MU006227">
    <property type="protein sequence ID" value="KAF2825896.1"/>
    <property type="molecule type" value="Genomic_DNA"/>
</dbReference>
<dbReference type="Proteomes" id="UP000799424">
    <property type="component" value="Unassembled WGS sequence"/>
</dbReference>
<evidence type="ECO:0000313" key="2">
    <source>
        <dbReference type="Proteomes" id="UP000799424"/>
    </source>
</evidence>